<feature type="region of interest" description="Disordered" evidence="1">
    <location>
        <begin position="1"/>
        <end position="20"/>
    </location>
</feature>
<dbReference type="Proteomes" id="UP001596333">
    <property type="component" value="Unassembled WGS sequence"/>
</dbReference>
<dbReference type="PANTHER" id="PTHR43245">
    <property type="entry name" value="BIFUNCTIONAL POLYMYXIN RESISTANCE PROTEIN ARNA"/>
    <property type="match status" value="1"/>
</dbReference>
<reference evidence="3 4" key="1">
    <citation type="journal article" date="2019" name="Int. J. Syst. Evol. Microbiol.">
        <title>The Global Catalogue of Microorganisms (GCM) 10K type strain sequencing project: providing services to taxonomists for standard genome sequencing and annotation.</title>
        <authorList>
            <consortium name="The Broad Institute Genomics Platform"/>
            <consortium name="The Broad Institute Genome Sequencing Center for Infectious Disease"/>
            <person name="Wu L."/>
            <person name="Ma J."/>
        </authorList>
    </citation>
    <scope>NUCLEOTIDE SEQUENCE [LARGE SCALE GENOMIC DNA]</scope>
    <source>
        <strain evidence="3 4">Y73</strain>
    </source>
</reference>
<protein>
    <submittedName>
        <fullName evidence="3">NAD-dependent epimerase/dehydratase family protein</fullName>
    </submittedName>
</protein>
<dbReference type="InterPro" id="IPR050177">
    <property type="entry name" value="Lipid_A_modif_metabolic_enz"/>
</dbReference>
<comment type="caution">
    <text evidence="3">The sequence shown here is derived from an EMBL/GenBank/DDBJ whole genome shotgun (WGS) entry which is preliminary data.</text>
</comment>
<proteinExistence type="predicted"/>
<name>A0ABD5UL56_9EURY</name>
<sequence length="341" mass="37057">MTDQRSEVDDGTVESDGEEVTPTIAVSGAAGYIGSRVLVELHAAHPEWELVAIDNMYRGQVDAVGDVAIQHVDVRNRGRLEEALAGADVVCHLAAISGVDDCESNANLAYEVNVTGTNNVAWFCRKTGAALAFPFSMAVLGDPASFPITADLPRDPLNWYGRTKLLGERAIESFAEGAFPAHLFLKSNLYGEHEIEETEVGKPTVINFFVNRALAGETLTVYEPGTQARNFVHVRDVARAYVRSAERLVGQLVRGETGTETYEIASDESMSVMEVAEIVQEAAREERGIEVDIELVENPRSGETMVEEFGVDISGARDVLGWEVRESVAGAVREGLERIDS</sequence>
<organism evidence="3 4">
    <name type="scientific">Halorubrum trueperi</name>
    <dbReference type="NCBI Taxonomy" id="2004704"/>
    <lineage>
        <taxon>Archaea</taxon>
        <taxon>Methanobacteriati</taxon>
        <taxon>Methanobacteriota</taxon>
        <taxon>Stenosarchaea group</taxon>
        <taxon>Halobacteria</taxon>
        <taxon>Halobacteriales</taxon>
        <taxon>Haloferacaceae</taxon>
        <taxon>Halorubrum</taxon>
    </lineage>
</organism>
<dbReference type="InterPro" id="IPR036291">
    <property type="entry name" value="NAD(P)-bd_dom_sf"/>
</dbReference>
<evidence type="ECO:0000259" key="2">
    <source>
        <dbReference type="Pfam" id="PF01370"/>
    </source>
</evidence>
<dbReference type="Gene3D" id="3.40.50.720">
    <property type="entry name" value="NAD(P)-binding Rossmann-like Domain"/>
    <property type="match status" value="1"/>
</dbReference>
<evidence type="ECO:0000313" key="3">
    <source>
        <dbReference type="EMBL" id="MFC6890219.1"/>
    </source>
</evidence>
<dbReference type="AlphaFoldDB" id="A0ABD5UL56"/>
<evidence type="ECO:0000256" key="1">
    <source>
        <dbReference type="SAM" id="MobiDB-lite"/>
    </source>
</evidence>
<dbReference type="PANTHER" id="PTHR43245:SF23">
    <property type="entry name" value="NAD(P)-BINDING DOMAIN-CONTAINING PROTEIN"/>
    <property type="match status" value="1"/>
</dbReference>
<accession>A0ABD5UL56</accession>
<feature type="domain" description="NAD-dependent epimerase/dehydratase" evidence="2">
    <location>
        <begin position="24"/>
        <end position="247"/>
    </location>
</feature>
<dbReference type="EMBL" id="JBHSXI010000020">
    <property type="protein sequence ID" value="MFC6890219.1"/>
    <property type="molecule type" value="Genomic_DNA"/>
</dbReference>
<keyword evidence="4" id="KW-1185">Reference proteome</keyword>
<evidence type="ECO:0000313" key="4">
    <source>
        <dbReference type="Proteomes" id="UP001596333"/>
    </source>
</evidence>
<feature type="compositionally biased region" description="Acidic residues" evidence="1">
    <location>
        <begin position="9"/>
        <end position="19"/>
    </location>
</feature>
<gene>
    <name evidence="3" type="ORF">ACFQEY_14545</name>
</gene>
<dbReference type="InterPro" id="IPR001509">
    <property type="entry name" value="Epimerase_deHydtase"/>
</dbReference>
<dbReference type="RefSeq" id="WP_379769876.1">
    <property type="nucleotide sequence ID" value="NZ_JBHSXI010000020.1"/>
</dbReference>
<dbReference type="Pfam" id="PF01370">
    <property type="entry name" value="Epimerase"/>
    <property type="match status" value="1"/>
</dbReference>
<dbReference type="SUPFAM" id="SSF51735">
    <property type="entry name" value="NAD(P)-binding Rossmann-fold domains"/>
    <property type="match status" value="1"/>
</dbReference>